<dbReference type="RefSeq" id="WP_142507919.1">
    <property type="nucleotide sequence ID" value="NZ_SADV01000003.1"/>
</dbReference>
<dbReference type="Proteomes" id="UP000317944">
    <property type="component" value="Unassembled WGS sequence"/>
</dbReference>
<evidence type="ECO:0000313" key="2">
    <source>
        <dbReference type="EMBL" id="TQR37233.1"/>
    </source>
</evidence>
<dbReference type="AlphaFoldDB" id="A0A544UTV7"/>
<evidence type="ECO:0000259" key="1">
    <source>
        <dbReference type="Pfam" id="PF16804"/>
    </source>
</evidence>
<dbReference type="OrthoDB" id="1846249at2"/>
<dbReference type="InterPro" id="IPR038692">
    <property type="entry name" value="Cthe_2751_sf"/>
</dbReference>
<evidence type="ECO:0000313" key="3">
    <source>
        <dbReference type="Proteomes" id="UP000317944"/>
    </source>
</evidence>
<proteinExistence type="predicted"/>
<name>A0A544UTV7_LYSSH</name>
<dbReference type="Pfam" id="PF16804">
    <property type="entry name" value="DUF5071"/>
    <property type="match status" value="1"/>
</dbReference>
<comment type="caution">
    <text evidence="2">The sequence shown here is derived from an EMBL/GenBank/DDBJ whole genome shotgun (WGS) entry which is preliminary data.</text>
</comment>
<protein>
    <submittedName>
        <fullName evidence="2">DUF5071 domain-containing protein</fullName>
    </submittedName>
</protein>
<dbReference type="Gene3D" id="1.25.40.750">
    <property type="entry name" value="Domain of unknown function DUF5071"/>
    <property type="match status" value="1"/>
</dbReference>
<reference evidence="2 3" key="1">
    <citation type="submission" date="2018-03" db="EMBL/GenBank/DDBJ databases">
        <title>Aerobic endospore-forming bacteria genome sequencing and assembly.</title>
        <authorList>
            <person name="Cavalcante D.A."/>
            <person name="Driks A."/>
            <person name="Putonti C."/>
            <person name="De-Souza M.T."/>
        </authorList>
    </citation>
    <scope>NUCLEOTIDE SEQUENCE [LARGE SCALE GENOMIC DNA]</scope>
    <source>
        <strain evidence="2 3">SDF0037</strain>
    </source>
</reference>
<accession>A0A544UTV7</accession>
<dbReference type="InterPro" id="IPR031837">
    <property type="entry name" value="DUF5071"/>
</dbReference>
<feature type="domain" description="DUF5071" evidence="1">
    <location>
        <begin position="7"/>
        <end position="54"/>
    </location>
</feature>
<dbReference type="EMBL" id="SADV01000003">
    <property type="protein sequence ID" value="TQR37233.1"/>
    <property type="molecule type" value="Genomic_DNA"/>
</dbReference>
<sequence length="57" mass="6768">MTRSTKKWFILNFLVIELPVESRVQFREYFIKVVEAPTPNELAEELDVITKEILETI</sequence>
<gene>
    <name evidence="2" type="ORF">C7Y47_04465</name>
</gene>
<organism evidence="2 3">
    <name type="scientific">Lysinibacillus sphaericus</name>
    <name type="common">Bacillus sphaericus</name>
    <dbReference type="NCBI Taxonomy" id="1421"/>
    <lineage>
        <taxon>Bacteria</taxon>
        <taxon>Bacillati</taxon>
        <taxon>Bacillota</taxon>
        <taxon>Bacilli</taxon>
        <taxon>Bacillales</taxon>
        <taxon>Bacillaceae</taxon>
        <taxon>Lysinibacillus</taxon>
    </lineage>
</organism>